<protein>
    <recommendedName>
        <fullName evidence="5">DIS3-like exonuclease 2</fullName>
        <ecNumber evidence="5">3.1.13.-</ecNumber>
    </recommendedName>
</protein>
<feature type="compositionally biased region" description="Low complexity" evidence="6">
    <location>
        <begin position="204"/>
        <end position="217"/>
    </location>
</feature>
<dbReference type="SUPFAM" id="SSF50249">
    <property type="entry name" value="Nucleic acid-binding proteins"/>
    <property type="match status" value="2"/>
</dbReference>
<feature type="compositionally biased region" description="Low complexity" evidence="6">
    <location>
        <begin position="161"/>
        <end position="175"/>
    </location>
</feature>
<dbReference type="EMBL" id="ABEU02000002">
    <property type="protein sequence ID" value="PNR60231.1"/>
    <property type="molecule type" value="Genomic_DNA"/>
</dbReference>
<keyword evidence="4 5" id="KW-0694">RNA-binding</keyword>
<dbReference type="SMART" id="SM00955">
    <property type="entry name" value="RNB"/>
    <property type="match status" value="1"/>
</dbReference>
<keyword evidence="5" id="KW-0378">Hydrolase</keyword>
<feature type="compositionally biased region" description="Basic residues" evidence="6">
    <location>
        <begin position="103"/>
        <end position="112"/>
    </location>
</feature>
<name>A0A2K1L2I5_PHYPA</name>
<dbReference type="PROSITE" id="PS01175">
    <property type="entry name" value="RIBONUCLEASE_II"/>
    <property type="match status" value="1"/>
</dbReference>
<dbReference type="Proteomes" id="UP000006727">
    <property type="component" value="Chromosome 2"/>
</dbReference>
<evidence type="ECO:0000256" key="1">
    <source>
        <dbReference type="ARBA" id="ARBA00022490"/>
    </source>
</evidence>
<evidence type="ECO:0000256" key="3">
    <source>
        <dbReference type="ARBA" id="ARBA00022842"/>
    </source>
</evidence>
<dbReference type="EnsemblPlants" id="Pp3c2_21290V3.1">
    <property type="protein sequence ID" value="Pp3c2_21290V3.1"/>
    <property type="gene ID" value="Pp3c2_21290"/>
</dbReference>
<feature type="region of interest" description="Disordered" evidence="6">
    <location>
        <begin position="306"/>
        <end position="432"/>
    </location>
</feature>
<dbReference type="GO" id="GO:0000956">
    <property type="term" value="P:nuclear-transcribed mRNA catabolic process"/>
    <property type="evidence" value="ECO:0007669"/>
    <property type="project" value="UniProtKB-UniRule"/>
</dbReference>
<feature type="compositionally biased region" description="Polar residues" evidence="6">
    <location>
        <begin position="313"/>
        <end position="330"/>
    </location>
</feature>
<dbReference type="Gramene" id="Pp3c2_21290V3.1">
    <property type="protein sequence ID" value="Pp3c2_21290V3.1"/>
    <property type="gene ID" value="Pp3c2_21290"/>
</dbReference>
<comment type="function">
    <text evidence="5">3'-5'-exoribonuclease that specifically recognizes RNAs polyuridylated at their 3' end and mediates their degradation. Component of an exosome-independent RNA degradation pathway that mediates degradation of cytoplasmic mRNAs that have been deadenylated and subsequently uridylated at their 3'.</text>
</comment>
<reference evidence="8 10" key="2">
    <citation type="journal article" date="2018" name="Plant J.">
        <title>The Physcomitrella patens chromosome-scale assembly reveals moss genome structure and evolution.</title>
        <authorList>
            <person name="Lang D."/>
            <person name="Ullrich K.K."/>
            <person name="Murat F."/>
            <person name="Fuchs J."/>
            <person name="Jenkins J."/>
            <person name="Haas F.B."/>
            <person name="Piednoel M."/>
            <person name="Gundlach H."/>
            <person name="Van Bel M."/>
            <person name="Meyberg R."/>
            <person name="Vives C."/>
            <person name="Morata J."/>
            <person name="Symeonidi A."/>
            <person name="Hiss M."/>
            <person name="Muchero W."/>
            <person name="Kamisugi Y."/>
            <person name="Saleh O."/>
            <person name="Blanc G."/>
            <person name="Decker E.L."/>
            <person name="van Gessel N."/>
            <person name="Grimwood J."/>
            <person name="Hayes R.D."/>
            <person name="Graham S.W."/>
            <person name="Gunter L.E."/>
            <person name="McDaniel S.F."/>
            <person name="Hoernstein S.N.W."/>
            <person name="Larsson A."/>
            <person name="Li F.W."/>
            <person name="Perroud P.F."/>
            <person name="Phillips J."/>
            <person name="Ranjan P."/>
            <person name="Rokshar D.S."/>
            <person name="Rothfels C.J."/>
            <person name="Schneider L."/>
            <person name="Shu S."/>
            <person name="Stevenson D.W."/>
            <person name="Thummler F."/>
            <person name="Tillich M."/>
            <person name="Villarreal Aguilar J.C."/>
            <person name="Widiez T."/>
            <person name="Wong G.K."/>
            <person name="Wymore A."/>
            <person name="Zhang Y."/>
            <person name="Zimmer A.D."/>
            <person name="Quatrano R.S."/>
            <person name="Mayer K.F.X."/>
            <person name="Goodstein D."/>
            <person name="Casacuberta J.M."/>
            <person name="Vandepoele K."/>
            <person name="Reski R."/>
            <person name="Cuming A.C."/>
            <person name="Tuskan G.A."/>
            <person name="Maumus F."/>
            <person name="Salse J."/>
            <person name="Schmutz J."/>
            <person name="Rensing S.A."/>
        </authorList>
    </citation>
    <scope>NUCLEOTIDE SEQUENCE [LARGE SCALE GENOMIC DNA]</scope>
    <source>
        <strain evidence="9 10">cv. Gransden 2004</strain>
    </source>
</reference>
<evidence type="ECO:0000313" key="9">
    <source>
        <dbReference type="EnsemblPlants" id="Pp3c2_21290V3.1"/>
    </source>
</evidence>
<dbReference type="GO" id="GO:0046872">
    <property type="term" value="F:metal ion binding"/>
    <property type="evidence" value="ECO:0007669"/>
    <property type="project" value="UniProtKB-KW"/>
</dbReference>
<dbReference type="RefSeq" id="XP_024368427.1">
    <property type="nucleotide sequence ID" value="XM_024512659.2"/>
</dbReference>
<dbReference type="GO" id="GO:0003723">
    <property type="term" value="F:RNA binding"/>
    <property type="evidence" value="ECO:0007669"/>
    <property type="project" value="UniProtKB-KW"/>
</dbReference>
<keyword evidence="5" id="KW-0464">Manganese</keyword>
<feature type="region of interest" description="Disordered" evidence="6">
    <location>
        <begin position="67"/>
        <end position="124"/>
    </location>
</feature>
<dbReference type="GO" id="GO:0000175">
    <property type="term" value="F:3'-5'-RNA exonuclease activity"/>
    <property type="evidence" value="ECO:0000318"/>
    <property type="project" value="GO_Central"/>
</dbReference>
<dbReference type="InterPro" id="IPR028591">
    <property type="entry name" value="DIS3L2"/>
</dbReference>
<feature type="region of interest" description="Disordered" evidence="6">
    <location>
        <begin position="238"/>
        <end position="288"/>
    </location>
</feature>
<evidence type="ECO:0000313" key="10">
    <source>
        <dbReference type="Proteomes" id="UP000006727"/>
    </source>
</evidence>
<dbReference type="EnsemblPlants" id="Pp3c2_21290V3.2">
    <property type="protein sequence ID" value="Pp3c2_21290V3.2"/>
    <property type="gene ID" value="Pp3c2_21290"/>
</dbReference>
<keyword evidence="1 5" id="KW-0963">Cytoplasm</keyword>
<dbReference type="PANTHER" id="PTHR23355">
    <property type="entry name" value="RIBONUCLEASE"/>
    <property type="match status" value="1"/>
</dbReference>
<dbReference type="OrthoDB" id="372421at2759"/>
<evidence type="ECO:0000256" key="4">
    <source>
        <dbReference type="ARBA" id="ARBA00022884"/>
    </source>
</evidence>
<dbReference type="HAMAP" id="MF_03045">
    <property type="entry name" value="DIS3L2"/>
    <property type="match status" value="1"/>
</dbReference>
<feature type="compositionally biased region" description="Basic and acidic residues" evidence="6">
    <location>
        <begin position="382"/>
        <end position="391"/>
    </location>
</feature>
<sequence>MKPETSSGGGGGERPRHSSHNNSTYNRDKVRSHSSAPFFASSVYRSMSAPGLDTMEPERVVVRAYGNVAPPSPQNRSLLPAHSPPQIVPTAGILEGRDVSVSGRKRPGRKTRRPDVYGGLSPENGITTSFQIGDVKDGTCKIQAEQMGKEAPLRGTNNYASLLSSPCPSSIPNPSFKTKLSFDTLDAKPAIASGQPCTRPEGDSVQSVLSSSLTSRSEFPQNSTVKYVEVFSPLLASSASVPSSTFEVVSPESSSPSEAYPKDDSTGNDSSETEVSTPPATTSSDLMTRYGKTYLDYDFYTTIQHEERKDSSDSSTLQDGSRLSNPNLVMSSSSSESTTRSSNVIVQEMVVSSAESRNKVGSHAVGIPKMKERHTIVKSSKVRNDNVDARRYGAHSTGSKQPEREKGIRRSSPVPPSRSPSLKSPFQDSQSQWKDIYSGVSKDAVCQQPFAGSSDEGPLQCSRSWPGPGSSLLGSPFGPPGGPTVESVSATQTVLNNSRGIPQSKMFSEHWSPEEVNQSIEDGRIFKATFRVNSHNRHEAYVTVDGLPLDLLIDGLQSQNRAMEGDVVAVMIEPTSAWPRLKGSFNKQSSPESVTIGDGGSFTREGLGDIGVGVSSSSCYSIHSEIGRGKGVNPDNKTEDAGDVFHEEEGVLEINYLQWVSKDSKVTLTQETALSNKPRSGLHNNGRLVDQKNTISRNTVYQILKRNPTKCAREPAVLQTSTEKLNSIKGSITTTPRSVAEKPDTVCGAPYRVGSNDKVSAAISSLLAQLSSCPGKRPTAKVVAIVQKSPRRESLVGFLEMPQQRGGRAAGKGLSGDSPQKRRNVGTMLLMPVDSRCPKMLVPPNGLPANLLKRLKEGDSTVATELVAARVDTWSVDSYLPYATVVRSLGQGGEIEPQLKAILFENNAHPPDFPQASLDCLPKTPWKIPASEIKKRVDLRSYRIFSIDPPTARDLDDALSFEKLQNGEIRVGVHIADVSYFITPGSELDKEAAHRSTSIYLEQRVLPMLPRLLCEELCSLNPGVDRLAFSVIWTMSASGEILEQWVGRTVINSCAKLTYEHAQDMIEGVFTDMEGAEARNSLSKSGKPLPQLHGNHSWSEVVSDVLSLHDMAKKRRESRIEGGALKLNNSKITFSLDEDGTPYDSSMYMTRDSNFVVEEFMLLANMTVAKIISNAFPESALLRRHPEPNMRKLREFEEFCEKNDFDLDTSSSGALRLSLEKMQDRVSHDPVLYNILMLFATKPMQLAKYFCTGELKDKEEEWGHYALACPLYTHFTSPIRRYPDVLVHRMLSAALEAEEIIGMPESSLSHSRVSKSSAVTALGKKLRMKQYFSSAKSERGVSDTPVAQNALTIAANRHKLPACSDLLGIAAHCNERKMASRNVKEASDKLYLWAMLKKKGGLLSDSRVLALGPKFMSLYICKIAMERRIYYEEIEGVNAEWFEATGTLVLDISPTKKTPRKGSQGKFGRQQRTVADIATVVNPADGLGSSLEQGSYEQIIREVEQTLAGKDFPYESPPAFDVEGLASDAEVEPTVLPLTLRLFSAVPVSLHSIGGGADHRPLDIAVKLYVSSYAT</sequence>
<keyword evidence="2 5" id="KW-0479">Metal-binding</keyword>
<feature type="domain" description="RNB" evidence="7">
    <location>
        <begin position="936"/>
        <end position="1297"/>
    </location>
</feature>
<organism evidence="8">
    <name type="scientific">Physcomitrium patens</name>
    <name type="common">Spreading-leaved earth moss</name>
    <name type="synonym">Physcomitrella patens</name>
    <dbReference type="NCBI Taxonomy" id="3218"/>
    <lineage>
        <taxon>Eukaryota</taxon>
        <taxon>Viridiplantae</taxon>
        <taxon>Streptophyta</taxon>
        <taxon>Embryophyta</taxon>
        <taxon>Bryophyta</taxon>
        <taxon>Bryophytina</taxon>
        <taxon>Bryopsida</taxon>
        <taxon>Funariidae</taxon>
        <taxon>Funariales</taxon>
        <taxon>Funariaceae</taxon>
        <taxon>Physcomitrium</taxon>
    </lineage>
</organism>
<reference evidence="8 10" key="1">
    <citation type="journal article" date="2008" name="Science">
        <title>The Physcomitrella genome reveals evolutionary insights into the conquest of land by plants.</title>
        <authorList>
            <person name="Rensing S."/>
            <person name="Lang D."/>
            <person name="Zimmer A."/>
            <person name="Terry A."/>
            <person name="Salamov A."/>
            <person name="Shapiro H."/>
            <person name="Nishiyama T."/>
            <person name="Perroud P.-F."/>
            <person name="Lindquist E."/>
            <person name="Kamisugi Y."/>
            <person name="Tanahashi T."/>
            <person name="Sakakibara K."/>
            <person name="Fujita T."/>
            <person name="Oishi K."/>
            <person name="Shin-I T."/>
            <person name="Kuroki Y."/>
            <person name="Toyoda A."/>
            <person name="Suzuki Y."/>
            <person name="Hashimoto A."/>
            <person name="Yamaguchi K."/>
            <person name="Sugano A."/>
            <person name="Kohara Y."/>
            <person name="Fujiyama A."/>
            <person name="Anterola A."/>
            <person name="Aoki S."/>
            <person name="Ashton N."/>
            <person name="Barbazuk W.B."/>
            <person name="Barker E."/>
            <person name="Bennetzen J."/>
            <person name="Bezanilla M."/>
            <person name="Blankenship R."/>
            <person name="Cho S.H."/>
            <person name="Dutcher S."/>
            <person name="Estelle M."/>
            <person name="Fawcett J.A."/>
            <person name="Gundlach H."/>
            <person name="Hanada K."/>
            <person name="Heyl A."/>
            <person name="Hicks K.A."/>
            <person name="Hugh J."/>
            <person name="Lohr M."/>
            <person name="Mayer K."/>
            <person name="Melkozernov A."/>
            <person name="Murata T."/>
            <person name="Nelson D."/>
            <person name="Pils B."/>
            <person name="Prigge M."/>
            <person name="Reiss B."/>
            <person name="Renner T."/>
            <person name="Rombauts S."/>
            <person name="Rushton P."/>
            <person name="Sanderfoot A."/>
            <person name="Schween G."/>
            <person name="Shiu S.-H."/>
            <person name="Stueber K."/>
            <person name="Theodoulou F.L."/>
            <person name="Tu H."/>
            <person name="Van de Peer Y."/>
            <person name="Verrier P.J."/>
            <person name="Waters E."/>
            <person name="Wood A."/>
            <person name="Yang L."/>
            <person name="Cove D."/>
            <person name="Cuming A."/>
            <person name="Hasebe M."/>
            <person name="Lucas S."/>
            <person name="Mishler D.B."/>
            <person name="Reski R."/>
            <person name="Grigoriev I."/>
            <person name="Quatrano R.S."/>
            <person name="Boore J.L."/>
        </authorList>
    </citation>
    <scope>NUCLEOTIDE SEQUENCE [LARGE SCALE GENOMIC DNA]</scope>
    <source>
        <strain evidence="9 10">cv. Gransden 2004</strain>
    </source>
</reference>
<accession>A0A2K1L2I5</accession>
<dbReference type="KEGG" id="ppp:112278830"/>
<evidence type="ECO:0000256" key="6">
    <source>
        <dbReference type="SAM" id="MobiDB-lite"/>
    </source>
</evidence>
<feature type="compositionally biased region" description="Polar residues" evidence="6">
    <location>
        <begin position="267"/>
        <end position="286"/>
    </location>
</feature>
<comment type="cofactor">
    <cofactor evidence="5">
        <name>Mg(2+)</name>
        <dbReference type="ChEBI" id="CHEBI:18420"/>
    </cofactor>
    <cofactor evidence="5">
        <name>Mn(2+)</name>
        <dbReference type="ChEBI" id="CHEBI:29035"/>
    </cofactor>
</comment>
<dbReference type="EC" id="3.1.13.-" evidence="5"/>
<evidence type="ECO:0000256" key="2">
    <source>
        <dbReference type="ARBA" id="ARBA00022723"/>
    </source>
</evidence>
<dbReference type="InterPro" id="IPR022966">
    <property type="entry name" value="RNase_II/R_CS"/>
</dbReference>
<feature type="binding site" evidence="5">
    <location>
        <position position="957"/>
    </location>
    <ligand>
        <name>Mg(2+)</name>
        <dbReference type="ChEBI" id="CHEBI:18420"/>
    </ligand>
</feature>
<dbReference type="FunCoup" id="A0A2K1L2I5">
    <property type="interactions" value="3626"/>
</dbReference>
<evidence type="ECO:0000313" key="8">
    <source>
        <dbReference type="EMBL" id="PNR60231.1"/>
    </source>
</evidence>
<dbReference type="GO" id="GO:1990074">
    <property type="term" value="P:polyuridylation-dependent mRNA catabolic process"/>
    <property type="evidence" value="ECO:0007669"/>
    <property type="project" value="UniProtKB-UniRule"/>
</dbReference>
<dbReference type="InterPro" id="IPR001900">
    <property type="entry name" value="RNase_II/R"/>
</dbReference>
<keyword evidence="3 5" id="KW-0460">Magnesium</keyword>
<dbReference type="Gene3D" id="2.40.50.700">
    <property type="match status" value="1"/>
</dbReference>
<dbReference type="InterPro" id="IPR041505">
    <property type="entry name" value="Dis3_CSD2"/>
</dbReference>
<proteinExistence type="inferred from homology"/>
<dbReference type="PANTHER" id="PTHR23355:SF9">
    <property type="entry name" value="DIS3-LIKE EXONUCLEASE 2"/>
    <property type="match status" value="1"/>
</dbReference>
<dbReference type="InterPro" id="IPR050180">
    <property type="entry name" value="RNR_Ribonuclease"/>
</dbReference>
<dbReference type="InterPro" id="IPR012340">
    <property type="entry name" value="NA-bd_OB-fold"/>
</dbReference>
<feature type="region of interest" description="Disordered" evidence="6">
    <location>
        <begin position="448"/>
        <end position="469"/>
    </location>
</feature>
<keyword evidence="5" id="KW-0269">Exonuclease</keyword>
<dbReference type="STRING" id="3218.A0A2K1L2I5"/>
<evidence type="ECO:0000259" key="7">
    <source>
        <dbReference type="SMART" id="SM00955"/>
    </source>
</evidence>
<dbReference type="GO" id="GO:0006402">
    <property type="term" value="P:mRNA catabolic process"/>
    <property type="evidence" value="ECO:0000318"/>
    <property type="project" value="GO_Central"/>
</dbReference>
<feature type="region of interest" description="Disordered" evidence="6">
    <location>
        <begin position="158"/>
        <end position="179"/>
    </location>
</feature>
<feature type="compositionally biased region" description="Low complexity" evidence="6">
    <location>
        <begin position="331"/>
        <end position="342"/>
    </location>
</feature>
<dbReference type="Gene3D" id="2.40.50.690">
    <property type="match status" value="1"/>
</dbReference>
<dbReference type="GO" id="GO:0000932">
    <property type="term" value="C:P-body"/>
    <property type="evidence" value="ECO:0000318"/>
    <property type="project" value="GO_Central"/>
</dbReference>
<feature type="region of interest" description="Disordered" evidence="6">
    <location>
        <begin position="1"/>
        <end position="33"/>
    </location>
</feature>
<feature type="region of interest" description="Disordered" evidence="6">
    <location>
        <begin position="191"/>
        <end position="220"/>
    </location>
</feature>
<dbReference type="FunFam" id="2.40.50.690:FF:000007">
    <property type="entry name" value="DIS3-like exonuclease 2"/>
    <property type="match status" value="1"/>
</dbReference>
<comment type="similarity">
    <text evidence="5">Belongs to the RNR ribonuclease family. DIS3L2 subfamily.</text>
</comment>
<dbReference type="PaxDb" id="3218-PP1S165_124V6.1"/>
<feature type="site" description="Important for catalytic activity" evidence="5">
    <location>
        <position position="956"/>
    </location>
</feature>
<dbReference type="GeneID" id="112278830"/>
<reference evidence="9" key="3">
    <citation type="submission" date="2020-12" db="UniProtKB">
        <authorList>
            <consortium name="EnsemblPlants"/>
        </authorList>
    </citation>
    <scope>IDENTIFICATION</scope>
</reference>
<feature type="compositionally biased region" description="Low complexity" evidence="6">
    <location>
        <begin position="238"/>
        <end position="258"/>
    </location>
</feature>
<feature type="binding site" evidence="5">
    <location>
        <position position="948"/>
    </location>
    <ligand>
        <name>Mg(2+)</name>
        <dbReference type="ChEBI" id="CHEBI:18420"/>
    </ligand>
</feature>
<comment type="subcellular location">
    <subcellularLocation>
        <location evidence="5">Cytoplasm</location>
    </subcellularLocation>
    <subcellularLocation>
        <location evidence="5">Cytoplasm</location>
        <location evidence="5">P-body</location>
    </subcellularLocation>
</comment>
<evidence type="ECO:0000256" key="5">
    <source>
        <dbReference type="HAMAP-Rule" id="MF_03045"/>
    </source>
</evidence>
<dbReference type="Pfam" id="PF00773">
    <property type="entry name" value="RNB"/>
    <property type="match status" value="1"/>
</dbReference>
<dbReference type="Gramene" id="Pp3c2_21290V3.2">
    <property type="protein sequence ID" value="Pp3c2_21290V3.2"/>
    <property type="gene ID" value="Pp3c2_21290"/>
</dbReference>
<gene>
    <name evidence="9" type="primary">LOC112278830</name>
    <name evidence="8" type="ORF">PHYPA_003024</name>
</gene>
<dbReference type="Pfam" id="PF17849">
    <property type="entry name" value="OB_Dis3"/>
    <property type="match status" value="1"/>
</dbReference>
<keyword evidence="5" id="KW-0540">Nuclease</keyword>
<keyword evidence="10" id="KW-1185">Reference proteome</keyword>